<accession>A0A367W5F9</accession>
<evidence type="ECO:0000313" key="1">
    <source>
        <dbReference type="EMBL" id="RCK36633.1"/>
    </source>
</evidence>
<protein>
    <submittedName>
        <fullName evidence="1">Uncharacterized protein</fullName>
    </submittedName>
</protein>
<reference evidence="1 2" key="1">
    <citation type="submission" date="2014-07" db="EMBL/GenBank/DDBJ databases">
        <title>Draft genome sequence of Thalassospira profundimaris 35.</title>
        <authorList>
            <person name="Lai Q."/>
            <person name="Shao Z."/>
        </authorList>
    </citation>
    <scope>NUCLEOTIDE SEQUENCE [LARGE SCALE GENOMIC DNA]</scope>
    <source>
        <strain evidence="1 2">35</strain>
    </source>
</reference>
<organism evidence="1 2">
    <name type="scientific">Thalassospira profundimaris</name>
    <dbReference type="NCBI Taxonomy" id="502049"/>
    <lineage>
        <taxon>Bacteria</taxon>
        <taxon>Pseudomonadati</taxon>
        <taxon>Pseudomonadota</taxon>
        <taxon>Alphaproteobacteria</taxon>
        <taxon>Rhodospirillales</taxon>
        <taxon>Thalassospiraceae</taxon>
        <taxon>Thalassospira</taxon>
    </lineage>
</organism>
<gene>
    <name evidence="1" type="ORF">TH19_11935</name>
</gene>
<dbReference type="EMBL" id="JPWF01000007">
    <property type="protein sequence ID" value="RCK36633.1"/>
    <property type="molecule type" value="Genomic_DNA"/>
</dbReference>
<dbReference type="AlphaFoldDB" id="A0A367W5F9"/>
<dbReference type="Proteomes" id="UP000253226">
    <property type="component" value="Unassembled WGS sequence"/>
</dbReference>
<evidence type="ECO:0000313" key="2">
    <source>
        <dbReference type="Proteomes" id="UP000253226"/>
    </source>
</evidence>
<comment type="caution">
    <text evidence="1">The sequence shown here is derived from an EMBL/GenBank/DDBJ whole genome shotgun (WGS) entry which is preliminary data.</text>
</comment>
<proteinExistence type="predicted"/>
<sequence>MRARDTGDKITRFCFGKKTTFEINGFDGDWGAKFASRPDISAFAATVFWDGIYCYWFTNVGRGIKTHATFDPVSSMAILST</sequence>
<name>A0A367W5F9_9PROT</name>